<feature type="DNA-binding region" description="H-T-H motif" evidence="4">
    <location>
        <begin position="33"/>
        <end position="52"/>
    </location>
</feature>
<dbReference type="Proteomes" id="UP000249638">
    <property type="component" value="Unassembled WGS sequence"/>
</dbReference>
<feature type="domain" description="HTH tetR-type" evidence="5">
    <location>
        <begin position="10"/>
        <end position="70"/>
    </location>
</feature>
<accession>A0A2W7P1S8</accession>
<dbReference type="SUPFAM" id="SSF46689">
    <property type="entry name" value="Homeodomain-like"/>
    <property type="match status" value="1"/>
</dbReference>
<dbReference type="PROSITE" id="PS50977">
    <property type="entry name" value="HTH_TETR_2"/>
    <property type="match status" value="1"/>
</dbReference>
<evidence type="ECO:0000256" key="1">
    <source>
        <dbReference type="ARBA" id="ARBA00023015"/>
    </source>
</evidence>
<dbReference type="InterPro" id="IPR009057">
    <property type="entry name" value="Homeodomain-like_sf"/>
</dbReference>
<keyword evidence="7" id="KW-1185">Reference proteome</keyword>
<dbReference type="GO" id="GO:0000976">
    <property type="term" value="F:transcription cis-regulatory region binding"/>
    <property type="evidence" value="ECO:0007669"/>
    <property type="project" value="TreeGrafter"/>
</dbReference>
<dbReference type="InterPro" id="IPR001647">
    <property type="entry name" value="HTH_TetR"/>
</dbReference>
<dbReference type="PANTHER" id="PTHR30055">
    <property type="entry name" value="HTH-TYPE TRANSCRIPTIONAL REGULATOR RUTR"/>
    <property type="match status" value="1"/>
</dbReference>
<sequence>MARHTREDAAVTRARILASAQQLIRHRGLHCVTVDDVARAIGMTRGAVYGHFRSRAELLGALLSCAEADFAARLAPLAQGGAGPDALTQALQAFLHGDELARHVSLIAALLQHKCGEACELCPLRERVLRGVESLRVTFAMLLPTPDLAGLLVAHLWGLLGAHAMHLAPAGLSGSAAALARLYQGRATPSAARASCRSDATSGPALMRDTP</sequence>
<evidence type="ECO:0000256" key="3">
    <source>
        <dbReference type="ARBA" id="ARBA00023163"/>
    </source>
</evidence>
<name>A0A2W7P1S8_9BURK</name>
<organism evidence="6 7">
    <name type="scientific">Cupriavidus phytorum</name>
    <dbReference type="NCBI Taxonomy" id="3024399"/>
    <lineage>
        <taxon>Bacteria</taxon>
        <taxon>Pseudomonadati</taxon>
        <taxon>Pseudomonadota</taxon>
        <taxon>Betaproteobacteria</taxon>
        <taxon>Burkholderiales</taxon>
        <taxon>Burkholderiaceae</taxon>
        <taxon>Cupriavidus</taxon>
    </lineage>
</organism>
<evidence type="ECO:0000256" key="2">
    <source>
        <dbReference type="ARBA" id="ARBA00023125"/>
    </source>
</evidence>
<dbReference type="PANTHER" id="PTHR30055:SF234">
    <property type="entry name" value="HTH-TYPE TRANSCRIPTIONAL REGULATOR BETI"/>
    <property type="match status" value="1"/>
</dbReference>
<evidence type="ECO:0000313" key="7">
    <source>
        <dbReference type="Proteomes" id="UP000249638"/>
    </source>
</evidence>
<evidence type="ECO:0000259" key="5">
    <source>
        <dbReference type="PROSITE" id="PS50977"/>
    </source>
</evidence>
<comment type="caution">
    <text evidence="6">The sequence shown here is derived from an EMBL/GenBank/DDBJ whole genome shotgun (WGS) entry which is preliminary data.</text>
</comment>
<keyword evidence="2 4" id="KW-0238">DNA-binding</keyword>
<evidence type="ECO:0000256" key="4">
    <source>
        <dbReference type="PROSITE-ProRule" id="PRU00335"/>
    </source>
</evidence>
<protein>
    <submittedName>
        <fullName evidence="6">TetR family transcriptional regulator</fullName>
    </submittedName>
</protein>
<dbReference type="Gene3D" id="1.10.357.10">
    <property type="entry name" value="Tetracycline Repressor, domain 2"/>
    <property type="match status" value="1"/>
</dbReference>
<dbReference type="EMBL" id="QKZN01000006">
    <property type="protein sequence ID" value="PZX26906.1"/>
    <property type="molecule type" value="Genomic_DNA"/>
</dbReference>
<proteinExistence type="predicted"/>
<dbReference type="InterPro" id="IPR050109">
    <property type="entry name" value="HTH-type_TetR-like_transc_reg"/>
</dbReference>
<dbReference type="AlphaFoldDB" id="A0A2W7P1S8"/>
<dbReference type="Pfam" id="PF00440">
    <property type="entry name" value="TetR_N"/>
    <property type="match status" value="1"/>
</dbReference>
<gene>
    <name evidence="6" type="ORF">C7416_106195</name>
</gene>
<dbReference type="PRINTS" id="PR00455">
    <property type="entry name" value="HTHTETR"/>
</dbReference>
<keyword evidence="3" id="KW-0804">Transcription</keyword>
<evidence type="ECO:0000313" key="6">
    <source>
        <dbReference type="EMBL" id="PZX26906.1"/>
    </source>
</evidence>
<reference evidence="6" key="1">
    <citation type="submission" date="2018-06" db="EMBL/GenBank/DDBJ databases">
        <title>Genomic Encyclopedia of Type Strains, Phase IV (KMG-V): Genome sequencing to study the core and pangenomes of soil and plant-associated prokaryotes.</title>
        <authorList>
            <person name="Whitman W."/>
        </authorList>
    </citation>
    <scope>NUCLEOTIDE SEQUENCE [LARGE SCALE GENOMIC DNA]</scope>
    <source>
        <strain evidence="6">MLR2-44</strain>
    </source>
</reference>
<keyword evidence="1" id="KW-0805">Transcription regulation</keyword>
<dbReference type="GO" id="GO:0003700">
    <property type="term" value="F:DNA-binding transcription factor activity"/>
    <property type="evidence" value="ECO:0007669"/>
    <property type="project" value="TreeGrafter"/>
</dbReference>